<organism evidence="1 2">
    <name type="scientific">Aminobacter niigataensis</name>
    <dbReference type="NCBI Taxonomy" id="83265"/>
    <lineage>
        <taxon>Bacteria</taxon>
        <taxon>Pseudomonadati</taxon>
        <taxon>Pseudomonadota</taxon>
        <taxon>Alphaproteobacteria</taxon>
        <taxon>Hyphomicrobiales</taxon>
        <taxon>Phyllobacteriaceae</taxon>
        <taxon>Aminobacter</taxon>
    </lineage>
</organism>
<protein>
    <submittedName>
        <fullName evidence="1">Uncharacterized protein</fullName>
    </submittedName>
</protein>
<evidence type="ECO:0000313" key="2">
    <source>
        <dbReference type="Proteomes" id="UP000539538"/>
    </source>
</evidence>
<accession>A0ABR6LAQ3</accession>
<reference evidence="1 2" key="1">
    <citation type="submission" date="2020-08" db="EMBL/GenBank/DDBJ databases">
        <title>Genomic Encyclopedia of Type Strains, Phase IV (KMG-IV): sequencing the most valuable type-strain genomes for metagenomic binning, comparative biology and taxonomic classification.</title>
        <authorList>
            <person name="Goeker M."/>
        </authorList>
    </citation>
    <scope>NUCLEOTIDE SEQUENCE [LARGE SCALE GENOMIC DNA]</scope>
    <source>
        <strain evidence="1 2">DSM 7050</strain>
    </source>
</reference>
<gene>
    <name evidence="1" type="ORF">GGQ99_004810</name>
</gene>
<dbReference type="Proteomes" id="UP000539538">
    <property type="component" value="Unassembled WGS sequence"/>
</dbReference>
<dbReference type="EMBL" id="JACHOT010000009">
    <property type="protein sequence ID" value="MBB4653026.1"/>
    <property type="molecule type" value="Genomic_DNA"/>
</dbReference>
<sequence length="104" mass="11606">MNVITIRPAPPPSIDDYKAAIVAMLDAKAQERRYDNAVSISTYEKSTEEAWAAEAVAYIAWRDQVWKCAYAELKKVELGQRTQPTVEGFLEELPTLTWPSGSAS</sequence>
<comment type="caution">
    <text evidence="1">The sequence shown here is derived from an EMBL/GenBank/DDBJ whole genome shotgun (WGS) entry which is preliminary data.</text>
</comment>
<keyword evidence="2" id="KW-1185">Reference proteome</keyword>
<name>A0ABR6LAQ3_9HYPH</name>
<proteinExistence type="predicted"/>
<evidence type="ECO:0000313" key="1">
    <source>
        <dbReference type="EMBL" id="MBB4653026.1"/>
    </source>
</evidence>
<dbReference type="RefSeq" id="WP_183264423.1">
    <property type="nucleotide sequence ID" value="NZ_BAAAVZ010000026.1"/>
</dbReference>